<dbReference type="WBParaSite" id="JU765_v2.g2268.t1">
    <property type="protein sequence ID" value="JU765_v2.g2268.t1"/>
    <property type="gene ID" value="JU765_v2.g2268"/>
</dbReference>
<evidence type="ECO:0000313" key="2">
    <source>
        <dbReference type="WBParaSite" id="JU765_v2.g2268.t1"/>
    </source>
</evidence>
<organism evidence="1 2">
    <name type="scientific">Panagrolaimus sp. JU765</name>
    <dbReference type="NCBI Taxonomy" id="591449"/>
    <lineage>
        <taxon>Eukaryota</taxon>
        <taxon>Metazoa</taxon>
        <taxon>Ecdysozoa</taxon>
        <taxon>Nematoda</taxon>
        <taxon>Chromadorea</taxon>
        <taxon>Rhabditida</taxon>
        <taxon>Tylenchina</taxon>
        <taxon>Panagrolaimomorpha</taxon>
        <taxon>Panagrolaimoidea</taxon>
        <taxon>Panagrolaimidae</taxon>
        <taxon>Panagrolaimus</taxon>
    </lineage>
</organism>
<name>A0AC34R0L4_9BILA</name>
<evidence type="ECO:0000313" key="1">
    <source>
        <dbReference type="Proteomes" id="UP000887576"/>
    </source>
</evidence>
<reference evidence="2" key="1">
    <citation type="submission" date="2022-11" db="UniProtKB">
        <authorList>
            <consortium name="WormBaseParasite"/>
        </authorList>
    </citation>
    <scope>IDENTIFICATION</scope>
</reference>
<protein>
    <submittedName>
        <fullName evidence="2">Uncharacterized protein</fullName>
    </submittedName>
</protein>
<sequence>MAVANQTPEEQRSWKYTYACLCLIVCLNVGILIVCRLLLDALNEFDEPIIDGDTPCQFAFVVVVAVVALVIVAYGLVTAAVRATIIATMRLSNQLDDLQLKHFANNKKQSIMQIFVDLRAFGIISRFNKRSLNDQRRWCHLFR</sequence>
<proteinExistence type="predicted"/>
<accession>A0AC34R0L4</accession>
<dbReference type="Proteomes" id="UP000887576">
    <property type="component" value="Unplaced"/>
</dbReference>